<evidence type="ECO:0000313" key="3">
    <source>
        <dbReference type="EMBL" id="CAG5024681.1"/>
    </source>
</evidence>
<feature type="region of interest" description="Disordered" evidence="1">
    <location>
        <begin position="230"/>
        <end position="268"/>
    </location>
</feature>
<protein>
    <submittedName>
        <fullName evidence="3">(apollo) hypothetical protein</fullName>
    </submittedName>
</protein>
<accession>A0A8S3XK29</accession>
<organism evidence="3 4">
    <name type="scientific">Parnassius apollo</name>
    <name type="common">Apollo butterfly</name>
    <name type="synonym">Papilio apollo</name>
    <dbReference type="NCBI Taxonomy" id="110799"/>
    <lineage>
        <taxon>Eukaryota</taxon>
        <taxon>Metazoa</taxon>
        <taxon>Ecdysozoa</taxon>
        <taxon>Arthropoda</taxon>
        <taxon>Hexapoda</taxon>
        <taxon>Insecta</taxon>
        <taxon>Pterygota</taxon>
        <taxon>Neoptera</taxon>
        <taxon>Endopterygota</taxon>
        <taxon>Lepidoptera</taxon>
        <taxon>Glossata</taxon>
        <taxon>Ditrysia</taxon>
        <taxon>Papilionoidea</taxon>
        <taxon>Papilionidae</taxon>
        <taxon>Parnassiinae</taxon>
        <taxon>Parnassini</taxon>
        <taxon>Parnassius</taxon>
        <taxon>Parnassius</taxon>
    </lineage>
</organism>
<dbReference type="AlphaFoldDB" id="A0A8S3XK29"/>
<reference evidence="3" key="1">
    <citation type="submission" date="2021-04" db="EMBL/GenBank/DDBJ databases">
        <authorList>
            <person name="Tunstrom K."/>
        </authorList>
    </citation>
    <scope>NUCLEOTIDE SEQUENCE</scope>
</reference>
<dbReference type="OrthoDB" id="7467708at2759"/>
<dbReference type="Proteomes" id="UP000691718">
    <property type="component" value="Unassembled WGS sequence"/>
</dbReference>
<evidence type="ECO:0000259" key="2">
    <source>
        <dbReference type="Pfam" id="PF13843"/>
    </source>
</evidence>
<evidence type="ECO:0000256" key="1">
    <source>
        <dbReference type="SAM" id="MobiDB-lite"/>
    </source>
</evidence>
<sequence length="675" mass="74695">MAVTRGLNDDEIRLCVNLESSDEKEVALPESVTELAEDEPDGLIQDFHAVGYAGNSISDDYLTSQEISQNLRRQGKTKGFKCTKRTLREGKITGQTSPPPNVSVSEYYVMELSKSLVGSRRNITMDKWFTSIPLAKHLIDKDLTVVWTIRKNKGEIPESFLEQRDREKITRLFLHMMDHSKTINFRRKFLKELGLNLIQEHLEQRLQSPNLRRDIKQSIAATLKKPILVDPPVPERHSQGRCGFCPRNKDRKSKTSLPSSTPDGHGPMGVVISKSIIPEKLRSAGFQAVQVPGGTFYITDSSPVIIQPTPILVRPAPLHLITPAPITVQPPQQPSVVPPSIVVRPAPLPPITPPPICARPPRPGRIQPKHIVVRLPKPAPIQPPPITVMQPQPAPKNPPPIFVRRPTPPTVQPPTICIPTSAIFKGEPGIEYSALILGRTLSQPIPDPDPQIPCGEYPPCKPCEPVPPCYPCDPCSPPCSDDNEAIKIGPCNLSEPSVKYLYGQAPQGSVVLKPGQIRFRAPPSIIVRPRAIRLPTPPAIWVKPPPVQPAAPAPIYVQPDPVQQPTPAPIEVRPKPVYPPRPAPIVVKPAPVQPLKPAPIKVQPPPIQPPAPELLVVTLPRITVPSPPIICFQPNPPSRFRTSRARSFHCTSHHVHPHVFRHMLRKLISYHMIKF</sequence>
<dbReference type="InterPro" id="IPR029526">
    <property type="entry name" value="PGBD"/>
</dbReference>
<keyword evidence="4" id="KW-1185">Reference proteome</keyword>
<proteinExistence type="predicted"/>
<comment type="caution">
    <text evidence="3">The sequence shown here is derived from an EMBL/GenBank/DDBJ whole genome shotgun (WGS) entry which is preliminary data.</text>
</comment>
<feature type="domain" description="PiggyBac transposable element-derived protein" evidence="2">
    <location>
        <begin position="105"/>
        <end position="170"/>
    </location>
</feature>
<evidence type="ECO:0000313" key="4">
    <source>
        <dbReference type="Proteomes" id="UP000691718"/>
    </source>
</evidence>
<dbReference type="Pfam" id="PF13843">
    <property type="entry name" value="DDE_Tnp_1_7"/>
    <property type="match status" value="1"/>
</dbReference>
<dbReference type="EMBL" id="CAJQZP010001166">
    <property type="protein sequence ID" value="CAG5024681.1"/>
    <property type="molecule type" value="Genomic_DNA"/>
</dbReference>
<name>A0A8S3XK29_PARAO</name>
<gene>
    <name evidence="3" type="ORF">PAPOLLO_LOCUS18181</name>
</gene>